<comment type="similarity">
    <text evidence="4">Belongs to the cyclic nucleotide phosphodiesterase class-III family.</text>
</comment>
<keyword evidence="1" id="KW-0479">Metal-binding</keyword>
<keyword evidence="3" id="KW-0408">Iron</keyword>
<evidence type="ECO:0000259" key="5">
    <source>
        <dbReference type="Pfam" id="PF00149"/>
    </source>
</evidence>
<dbReference type="PANTHER" id="PTHR42988:SF2">
    <property type="entry name" value="CYCLIC NUCLEOTIDE PHOSPHODIESTERASE CBUA0032-RELATED"/>
    <property type="match status" value="1"/>
</dbReference>
<evidence type="ECO:0000256" key="1">
    <source>
        <dbReference type="ARBA" id="ARBA00022723"/>
    </source>
</evidence>
<evidence type="ECO:0000256" key="4">
    <source>
        <dbReference type="ARBA" id="ARBA00025742"/>
    </source>
</evidence>
<keyword evidence="7" id="KW-1185">Reference proteome</keyword>
<accession>A0ABT5UZP3</accession>
<evidence type="ECO:0000313" key="6">
    <source>
        <dbReference type="EMBL" id="MDE1514804.1"/>
    </source>
</evidence>
<protein>
    <submittedName>
        <fullName evidence="6">Metallophosphoesterase</fullName>
    </submittedName>
</protein>
<dbReference type="PANTHER" id="PTHR42988">
    <property type="entry name" value="PHOSPHOHYDROLASE"/>
    <property type="match status" value="1"/>
</dbReference>
<dbReference type="InterPro" id="IPR004843">
    <property type="entry name" value="Calcineurin-like_PHP"/>
</dbReference>
<dbReference type="Pfam" id="PF00149">
    <property type="entry name" value="Metallophos"/>
    <property type="match status" value="1"/>
</dbReference>
<dbReference type="EMBL" id="JARBFT010000005">
    <property type="protein sequence ID" value="MDE1514804.1"/>
    <property type="molecule type" value="Genomic_DNA"/>
</dbReference>
<feature type="domain" description="Calcineurin-like phosphoesterase" evidence="5">
    <location>
        <begin position="34"/>
        <end position="355"/>
    </location>
</feature>
<evidence type="ECO:0000256" key="3">
    <source>
        <dbReference type="ARBA" id="ARBA00023004"/>
    </source>
</evidence>
<evidence type="ECO:0000256" key="2">
    <source>
        <dbReference type="ARBA" id="ARBA00022801"/>
    </source>
</evidence>
<evidence type="ECO:0000313" key="7">
    <source>
        <dbReference type="Proteomes" id="UP001216189"/>
    </source>
</evidence>
<dbReference type="RefSeq" id="WP_274722448.1">
    <property type="nucleotide sequence ID" value="NZ_JARBFT010000005.1"/>
</dbReference>
<keyword evidence="2" id="KW-0378">Hydrolase</keyword>
<reference evidence="6 7" key="1">
    <citation type="submission" date="2023-02" db="EMBL/GenBank/DDBJ databases">
        <title>Vibrio intestini sp. nov., a close relative of Vibrio cholerae isolated from the intestine of Healthy Culter dabryi.</title>
        <authorList>
            <person name="Wu N."/>
        </authorList>
    </citation>
    <scope>NUCLEOTIDE SEQUENCE [LARGE SCALE GENOMIC DNA]</scope>
    <source>
        <strain evidence="6 7">DSL-7</strain>
    </source>
</reference>
<sequence>MLSFKKVSLSIAITAALLSGCNNDSKDTYFNDSIKIGIVTDTHLYDASMGADIDGEFFQSAISSDRKAFLQSQELLDNAIQEMINNDIKVILVPGDLTKDGERINHNKVRESLQYAKDKGIKVYVVPGNHDMNNPYGFKESLTQTPTAKGAVYLEGNEHGIDPGTMAPHMTNATGEPLFMENWDVFYHDFGFSEAVSRDPNSFSFVAEPIDGVQILVIDAITSSIKDVQKHWQSDNSDYGKTGGSLLTPERAETLEWIQNRAREAKAQGKILLAMSHAGVVEHFPSKSALIPGYVIDGEKTSFHDNIDVTPYTEEFTNIYTGEQSQSIYTSTSEYVSKILAQSGVNIVFTGHFHANDIAKRQYEDGSWIYDIQTGASVSYPAPYRSVLVDIKNKTITTDVDNTTVMESVPDADLIGLVDGLSENIFAALGVDVDGPLLEILDNSLTKKPVAQTMLDVYKREDMCSDLSTEECQKQFEEEVLSGSNLSWDDLYDTTLSQLIGAVLKAHYHGDEANSVQIDHKMRFVLNWAREYGQKHNISKQVFADEVSNINELALSYEWNPSKDFSNLLGDKTLAPIYGLLGTVGEGIIYDPVPDIHIQIDLTNGKFESLN</sequence>
<name>A0ABT5UZP3_9VIBR</name>
<dbReference type="InterPro" id="IPR050884">
    <property type="entry name" value="CNP_phosphodiesterase-III"/>
</dbReference>
<proteinExistence type="inferred from homology"/>
<organism evidence="6 7">
    <name type="scientific">Vibrio chanodichtyis</name>
    <dbReference type="NCBI Taxonomy" id="3027932"/>
    <lineage>
        <taxon>Bacteria</taxon>
        <taxon>Pseudomonadati</taxon>
        <taxon>Pseudomonadota</taxon>
        <taxon>Gammaproteobacteria</taxon>
        <taxon>Vibrionales</taxon>
        <taxon>Vibrionaceae</taxon>
        <taxon>Vibrio</taxon>
    </lineage>
</organism>
<dbReference type="Proteomes" id="UP001216189">
    <property type="component" value="Unassembled WGS sequence"/>
</dbReference>
<dbReference type="InterPro" id="IPR029052">
    <property type="entry name" value="Metallo-depent_PP-like"/>
</dbReference>
<gene>
    <name evidence="6" type="ORF">PUN32_07250</name>
</gene>
<dbReference type="SUPFAM" id="SSF56300">
    <property type="entry name" value="Metallo-dependent phosphatases"/>
    <property type="match status" value="1"/>
</dbReference>
<dbReference type="Gene3D" id="3.60.21.10">
    <property type="match status" value="1"/>
</dbReference>
<comment type="caution">
    <text evidence="6">The sequence shown here is derived from an EMBL/GenBank/DDBJ whole genome shotgun (WGS) entry which is preliminary data.</text>
</comment>
<dbReference type="PROSITE" id="PS51257">
    <property type="entry name" value="PROKAR_LIPOPROTEIN"/>
    <property type="match status" value="1"/>
</dbReference>